<name>A0A8H2ZPX4_9HELO</name>
<organism evidence="2 3">
    <name type="scientific">Sclerotinia trifoliorum</name>
    <dbReference type="NCBI Taxonomy" id="28548"/>
    <lineage>
        <taxon>Eukaryota</taxon>
        <taxon>Fungi</taxon>
        <taxon>Dikarya</taxon>
        <taxon>Ascomycota</taxon>
        <taxon>Pezizomycotina</taxon>
        <taxon>Leotiomycetes</taxon>
        <taxon>Helotiales</taxon>
        <taxon>Sclerotiniaceae</taxon>
        <taxon>Sclerotinia</taxon>
    </lineage>
</organism>
<evidence type="ECO:0000256" key="1">
    <source>
        <dbReference type="SAM" id="MobiDB-lite"/>
    </source>
</evidence>
<feature type="compositionally biased region" description="Polar residues" evidence="1">
    <location>
        <begin position="410"/>
        <end position="419"/>
    </location>
</feature>
<sequence length="731" mass="81545">MVKSQIPRENSRPFFSEKDDSCTSPMKTSIIYITTIPKPSASSSSSSTRSCPHLRSCSHSRSTTSTTLTTKMRSLWSIPHTKLLPNLHVNLNPLNFSSATNLINLPKIPSLSSLSNLKPQNLTPTNPPPSFTYTPSPNYTPTPNLSSPNGLPATPYENQDQVHQSRKTNPLSGPSTRRAEYLFSRVDRGFLEPDISSLVGSCGFHYADESECMSEVESSQLEYKTRGRNYEDFYTDFEGNERYGNDDEDIGKSDINAKEGKIKQKREKSVLGPWKIIRKSCWEVLEGINTQISGGFNTEVVKCVSGGRVNGQENGNRGFVYVGLGIEDEDEAEGEEEDGGNGNGYGVYTEGCYGCDDYGEREDIIANEWDEWNEVILTRSQESIVEVLLDVEDSCLLPSSPPVSLDTSSRIGRQEQNSNQLSGAFERQVRLPIQTSHPIQVDSLSSDGASLYEGEGTKRKTQEKVENKVEGTMNQCIIPPLQHAKYNKQQEKNKKNKKENGRQLLVADFAYMEMRPVSNYSKDVRSKEIERMSEGGSYKGESNGYFYRKGFSGGDKWGNDLGYAKSELELEDSMYEEDEEMGFKCESESEGSRSNGIGSLETSADTALLMDMRRNKYIFNSCSNSNSNCKFNFYLPPKLDFSSQPHPHQPHQSLPQNPQTPFLILNANLKIPRSNPSPSYPSLQPEPHPNPELHNININTDLHISTSPLSLSLLLCSPAAPKSLHLPFLVI</sequence>
<feature type="compositionally biased region" description="Basic and acidic residues" evidence="1">
    <location>
        <begin position="9"/>
        <end position="21"/>
    </location>
</feature>
<dbReference type="EMBL" id="CAJHIA010000024">
    <property type="protein sequence ID" value="CAD6447182.1"/>
    <property type="molecule type" value="Genomic_DNA"/>
</dbReference>
<feature type="compositionally biased region" description="Polar residues" evidence="1">
    <location>
        <begin position="156"/>
        <end position="175"/>
    </location>
</feature>
<feature type="region of interest" description="Disordered" evidence="1">
    <location>
        <begin position="436"/>
        <end position="465"/>
    </location>
</feature>
<proteinExistence type="predicted"/>
<dbReference type="AlphaFoldDB" id="A0A8H2ZPX4"/>
<evidence type="ECO:0000313" key="2">
    <source>
        <dbReference type="EMBL" id="CAD6447182.1"/>
    </source>
</evidence>
<dbReference type="OrthoDB" id="3565428at2759"/>
<feature type="region of interest" description="Disordered" evidence="1">
    <location>
        <begin position="400"/>
        <end position="419"/>
    </location>
</feature>
<feature type="region of interest" description="Disordered" evidence="1">
    <location>
        <begin position="38"/>
        <end position="65"/>
    </location>
</feature>
<feature type="region of interest" description="Disordered" evidence="1">
    <location>
        <begin position="1"/>
        <end position="23"/>
    </location>
</feature>
<reference evidence="2" key="1">
    <citation type="submission" date="2020-10" db="EMBL/GenBank/DDBJ databases">
        <authorList>
            <person name="Kusch S."/>
        </authorList>
    </citation>
    <scope>NUCLEOTIDE SEQUENCE</scope>
    <source>
        <strain evidence="2">SwB9</strain>
    </source>
</reference>
<feature type="compositionally biased region" description="Polar residues" evidence="1">
    <location>
        <begin position="436"/>
        <end position="448"/>
    </location>
</feature>
<feature type="region of interest" description="Disordered" evidence="1">
    <location>
        <begin position="116"/>
        <end position="176"/>
    </location>
</feature>
<comment type="caution">
    <text evidence="2">The sequence shown here is derived from an EMBL/GenBank/DDBJ whole genome shotgun (WGS) entry which is preliminary data.</text>
</comment>
<gene>
    <name evidence="2" type="ORF">SCLTRI_LOCUS6974</name>
</gene>
<feature type="compositionally biased region" description="Low complexity" evidence="1">
    <location>
        <begin position="131"/>
        <end position="149"/>
    </location>
</feature>
<keyword evidence="3" id="KW-1185">Reference proteome</keyword>
<feature type="compositionally biased region" description="Low complexity" evidence="1">
    <location>
        <begin position="400"/>
        <end position="409"/>
    </location>
</feature>
<accession>A0A8H2ZPX4</accession>
<protein>
    <submittedName>
        <fullName evidence="2">9d55524f-1f75-458c-83f6-ea82d84c9cce-CDS</fullName>
    </submittedName>
</protein>
<dbReference type="Proteomes" id="UP000624404">
    <property type="component" value="Unassembled WGS sequence"/>
</dbReference>
<evidence type="ECO:0000313" key="3">
    <source>
        <dbReference type="Proteomes" id="UP000624404"/>
    </source>
</evidence>
<feature type="compositionally biased region" description="Basic and acidic residues" evidence="1">
    <location>
        <begin position="455"/>
        <end position="465"/>
    </location>
</feature>
<feature type="compositionally biased region" description="Low complexity" evidence="1">
    <location>
        <begin position="40"/>
        <end position="65"/>
    </location>
</feature>